<dbReference type="GO" id="GO:0005975">
    <property type="term" value="P:carbohydrate metabolic process"/>
    <property type="evidence" value="ECO:0007669"/>
    <property type="project" value="InterPro"/>
</dbReference>
<dbReference type="AlphaFoldDB" id="A0AAD9FS68"/>
<keyword evidence="3" id="KW-0326">Glycosidase</keyword>
<keyword evidence="2 5" id="KW-0378">Hydrolase</keyword>
<dbReference type="PRINTS" id="PR00131">
    <property type="entry name" value="GLHYDRLASE1"/>
</dbReference>
<dbReference type="EMBL" id="JAODAN010000004">
    <property type="protein sequence ID" value="KAK1925232.1"/>
    <property type="molecule type" value="Genomic_DNA"/>
</dbReference>
<evidence type="ECO:0000313" key="5">
    <source>
        <dbReference type="EMBL" id="KAK1925232.1"/>
    </source>
</evidence>
<evidence type="ECO:0000256" key="4">
    <source>
        <dbReference type="RuleBase" id="RU003690"/>
    </source>
</evidence>
<accession>A0AAD9FS68</accession>
<dbReference type="FunFam" id="3.20.20.80:FF:000041">
    <property type="entry name" value="Beta-glucosidase 7"/>
    <property type="match status" value="1"/>
</dbReference>
<sequence length="482" mass="54637">MSTQPSFPADFHWGYATASAQVEGALEAGGRGASIWDTFSADPSHTDDGGSTKTATDFYHKYEEDIRMMKEYGVNAHRMSLSWSRIIPTGAKGGAVSQEGVKFYRKVLQLLLDAGITPFVTLFHWDLPQVLQDKYKGFLSREIVADFVNYAQVCFDSFGDLVENWFTINEPNVYSILGHAFGKHAPGRSSDRSRSPEGDSLREPYIVGHNLLLAHASAVQAFRQRFAGKKHQIGLVVNMNWGEPYDQSPENLAATERYFAATIKWFTDPLKFGDYPESLKKLRGEALPVFTEEDSRLVKGSTDFIAVNHYTTMIVKDKPPMKIEPGQEHSWEAFFPDVDLSFTDKEGKEIGPPAGLSWVRPVAWGFGKLLSWLHDTYGWDIYVSENGVVCPDEDKLPREQAVNDDFRCDYLTSYADQIALKIQQGVPVKSYLMWAWTDNFEWQEGYTARFGVVWIDYADGCKRYPKKSVGVMRDYFAKRMSR</sequence>
<evidence type="ECO:0000256" key="1">
    <source>
        <dbReference type="ARBA" id="ARBA00010838"/>
    </source>
</evidence>
<dbReference type="PANTHER" id="PTHR10353:SF36">
    <property type="entry name" value="LP05116P"/>
    <property type="match status" value="1"/>
</dbReference>
<dbReference type="InterPro" id="IPR017853">
    <property type="entry name" value="GH"/>
</dbReference>
<keyword evidence="6" id="KW-1185">Reference proteome</keyword>
<dbReference type="GO" id="GO:0008422">
    <property type="term" value="F:beta-glucosidase activity"/>
    <property type="evidence" value="ECO:0007669"/>
    <property type="project" value="TreeGrafter"/>
</dbReference>
<dbReference type="PANTHER" id="PTHR10353">
    <property type="entry name" value="GLYCOSYL HYDROLASE"/>
    <property type="match status" value="1"/>
</dbReference>
<evidence type="ECO:0000256" key="3">
    <source>
        <dbReference type="ARBA" id="ARBA00023295"/>
    </source>
</evidence>
<dbReference type="Pfam" id="PF00232">
    <property type="entry name" value="Glyco_hydro_1"/>
    <property type="match status" value="1"/>
</dbReference>
<dbReference type="Proteomes" id="UP001182556">
    <property type="component" value="Unassembled WGS sequence"/>
</dbReference>
<gene>
    <name evidence="5" type="ORF">DB88DRAFT_488375</name>
</gene>
<evidence type="ECO:0000256" key="2">
    <source>
        <dbReference type="ARBA" id="ARBA00022801"/>
    </source>
</evidence>
<evidence type="ECO:0000313" key="6">
    <source>
        <dbReference type="Proteomes" id="UP001182556"/>
    </source>
</evidence>
<organism evidence="5 6">
    <name type="scientific">Papiliotrema laurentii</name>
    <name type="common">Cryptococcus laurentii</name>
    <dbReference type="NCBI Taxonomy" id="5418"/>
    <lineage>
        <taxon>Eukaryota</taxon>
        <taxon>Fungi</taxon>
        <taxon>Dikarya</taxon>
        <taxon>Basidiomycota</taxon>
        <taxon>Agaricomycotina</taxon>
        <taxon>Tremellomycetes</taxon>
        <taxon>Tremellales</taxon>
        <taxon>Rhynchogastremaceae</taxon>
        <taxon>Papiliotrema</taxon>
    </lineage>
</organism>
<proteinExistence type="inferred from homology"/>
<protein>
    <submittedName>
        <fullName evidence="5">Glycoside hydrolase superfamily</fullName>
    </submittedName>
</protein>
<name>A0AAD9FS68_PAPLA</name>
<reference evidence="5" key="1">
    <citation type="submission" date="2023-02" db="EMBL/GenBank/DDBJ databases">
        <title>Identification and recombinant expression of a fungal hydrolase from Papiliotrema laurentii that hydrolyzes apple cutin and clears colloidal polyester polyurethane.</title>
        <authorList>
            <consortium name="DOE Joint Genome Institute"/>
            <person name="Roman V.A."/>
            <person name="Bojanowski C."/>
            <person name="Crable B.R."/>
            <person name="Wagner D.N."/>
            <person name="Hung C.S."/>
            <person name="Nadeau L.J."/>
            <person name="Schratz L."/>
            <person name="Haridas S."/>
            <person name="Pangilinan J."/>
            <person name="Lipzen A."/>
            <person name="Na H."/>
            <person name="Yan M."/>
            <person name="Ng V."/>
            <person name="Grigoriev I.V."/>
            <person name="Spatafora J.W."/>
            <person name="Barlow D."/>
            <person name="Biffinger J."/>
            <person name="Kelley-Loughnane N."/>
            <person name="Varaljay V.A."/>
            <person name="Crookes-Goodson W.J."/>
        </authorList>
    </citation>
    <scope>NUCLEOTIDE SEQUENCE</scope>
    <source>
        <strain evidence="5">5307AH</strain>
    </source>
</reference>
<comment type="similarity">
    <text evidence="1 4">Belongs to the glycosyl hydrolase 1 family.</text>
</comment>
<dbReference type="SUPFAM" id="SSF51445">
    <property type="entry name" value="(Trans)glycosidases"/>
    <property type="match status" value="1"/>
</dbReference>
<dbReference type="Gene3D" id="3.20.20.80">
    <property type="entry name" value="Glycosidases"/>
    <property type="match status" value="1"/>
</dbReference>
<dbReference type="InterPro" id="IPR001360">
    <property type="entry name" value="Glyco_hydro_1"/>
</dbReference>
<comment type="caution">
    <text evidence="5">The sequence shown here is derived from an EMBL/GenBank/DDBJ whole genome shotgun (WGS) entry which is preliminary data.</text>
</comment>